<comment type="caution">
    <text evidence="2">The sequence shown here is derived from an EMBL/GenBank/DDBJ whole genome shotgun (WGS) entry which is preliminary data.</text>
</comment>
<dbReference type="AlphaFoldDB" id="A0AAD9A434"/>
<dbReference type="Proteomes" id="UP001243330">
    <property type="component" value="Unassembled WGS sequence"/>
</dbReference>
<organism evidence="2 3">
    <name type="scientific">Colletotrichum chrysophilum</name>
    <dbReference type="NCBI Taxonomy" id="1836956"/>
    <lineage>
        <taxon>Eukaryota</taxon>
        <taxon>Fungi</taxon>
        <taxon>Dikarya</taxon>
        <taxon>Ascomycota</taxon>
        <taxon>Pezizomycotina</taxon>
        <taxon>Sordariomycetes</taxon>
        <taxon>Hypocreomycetidae</taxon>
        <taxon>Glomerellales</taxon>
        <taxon>Glomerellaceae</taxon>
        <taxon>Colletotrichum</taxon>
        <taxon>Colletotrichum gloeosporioides species complex</taxon>
    </lineage>
</organism>
<protein>
    <submittedName>
        <fullName evidence="2">Uncharacterized protein</fullName>
    </submittedName>
</protein>
<feature type="region of interest" description="Disordered" evidence="1">
    <location>
        <begin position="1"/>
        <end position="42"/>
    </location>
</feature>
<evidence type="ECO:0000256" key="1">
    <source>
        <dbReference type="SAM" id="MobiDB-lite"/>
    </source>
</evidence>
<dbReference type="EMBL" id="JAQOWY010000522">
    <property type="protein sequence ID" value="KAK1840898.1"/>
    <property type="molecule type" value="Genomic_DNA"/>
</dbReference>
<accession>A0AAD9A434</accession>
<feature type="region of interest" description="Disordered" evidence="1">
    <location>
        <begin position="220"/>
        <end position="246"/>
    </location>
</feature>
<gene>
    <name evidence="2" type="ORF">CCHR01_16472</name>
</gene>
<sequence length="295" mass="33675">MKSNDRSLSHHRHYERTPSRRGVQSADASRQKRRDSRRDSLAHHLPLIGVSRRPLSRLQADLGLRSLPDDWSEYRHERNAHHHPGSTGRQNRLKRLRIAAREVLRSAKRPCSRRCVLLLSRPSPRRFRRPLVTYLTLPHLAFASPCSVSLRSARTNSLLLLGGSVCRVLNPRWRTIPRTHRKWAGNKGNKASTGRNSAKEGSQNLRICLAGRLRRLQSEQVLPPRKLKQSLPPAHPPFSRSAPPPRGPWTLDLGIHGIVKGSAEMGVDSLYRRESPFFHFAPASPHPGWRCMQRH</sequence>
<name>A0AAD9A434_9PEZI</name>
<proteinExistence type="predicted"/>
<reference evidence="2" key="1">
    <citation type="submission" date="2023-01" db="EMBL/GenBank/DDBJ databases">
        <title>Colletotrichum chrysophilum M932 genome sequence.</title>
        <authorList>
            <person name="Baroncelli R."/>
        </authorList>
    </citation>
    <scope>NUCLEOTIDE SEQUENCE</scope>
    <source>
        <strain evidence="2">M932</strain>
    </source>
</reference>
<evidence type="ECO:0000313" key="2">
    <source>
        <dbReference type="EMBL" id="KAK1840898.1"/>
    </source>
</evidence>
<keyword evidence="3" id="KW-1185">Reference proteome</keyword>
<evidence type="ECO:0000313" key="3">
    <source>
        <dbReference type="Proteomes" id="UP001243330"/>
    </source>
</evidence>